<organism evidence="3 4">
    <name type="scientific">Mesorhizobium australicum</name>
    <dbReference type="NCBI Taxonomy" id="536018"/>
    <lineage>
        <taxon>Bacteria</taxon>
        <taxon>Pseudomonadati</taxon>
        <taxon>Pseudomonadota</taxon>
        <taxon>Alphaproteobacteria</taxon>
        <taxon>Hyphomicrobiales</taxon>
        <taxon>Phyllobacteriaceae</taxon>
        <taxon>Mesorhizobium</taxon>
    </lineage>
</organism>
<reference evidence="4" key="1">
    <citation type="submission" date="2017-04" db="EMBL/GenBank/DDBJ databases">
        <authorList>
            <person name="Varghese N."/>
            <person name="Submissions S."/>
        </authorList>
    </citation>
    <scope>NUCLEOTIDE SEQUENCE [LARGE SCALE GENOMIC DNA]</scope>
    <source>
        <strain evidence="4">B5P</strain>
    </source>
</reference>
<feature type="compositionally biased region" description="Basic and acidic residues" evidence="1">
    <location>
        <begin position="50"/>
        <end position="61"/>
    </location>
</feature>
<proteinExistence type="predicted"/>
<evidence type="ECO:0000256" key="1">
    <source>
        <dbReference type="SAM" id="MobiDB-lite"/>
    </source>
</evidence>
<accession>A0A1X7Q0E0</accession>
<dbReference type="RefSeq" id="WP_085467455.1">
    <property type="nucleotide sequence ID" value="NZ_FXBL01000004.1"/>
</dbReference>
<gene>
    <name evidence="3" type="ORF">SAMN02982922_5923</name>
</gene>
<evidence type="ECO:0000313" key="3">
    <source>
        <dbReference type="EMBL" id="SMH58059.1"/>
    </source>
</evidence>
<evidence type="ECO:0000313" key="4">
    <source>
        <dbReference type="Proteomes" id="UP000193083"/>
    </source>
</evidence>
<dbReference type="AlphaFoldDB" id="A0A1X7Q0E0"/>
<sequence length="61" mass="6230">MKTLLAAAALLGLTASGALAAAAMTWSDRNHQSVATLDMSTTASTTPETPVKEEKTPAEAK</sequence>
<dbReference type="Proteomes" id="UP000193083">
    <property type="component" value="Unassembled WGS sequence"/>
</dbReference>
<protein>
    <submittedName>
        <fullName evidence="3">Uncharacterized protein</fullName>
    </submittedName>
</protein>
<name>A0A1X7Q0E0_9HYPH</name>
<feature type="signal peptide" evidence="2">
    <location>
        <begin position="1"/>
        <end position="20"/>
    </location>
</feature>
<feature type="compositionally biased region" description="Polar residues" evidence="1">
    <location>
        <begin position="35"/>
        <end position="44"/>
    </location>
</feature>
<evidence type="ECO:0000256" key="2">
    <source>
        <dbReference type="SAM" id="SignalP"/>
    </source>
</evidence>
<keyword evidence="4" id="KW-1185">Reference proteome</keyword>
<feature type="chain" id="PRO_5012846903" evidence="2">
    <location>
        <begin position="21"/>
        <end position="61"/>
    </location>
</feature>
<keyword evidence="2" id="KW-0732">Signal</keyword>
<dbReference type="EMBL" id="FXBL01000004">
    <property type="protein sequence ID" value="SMH58059.1"/>
    <property type="molecule type" value="Genomic_DNA"/>
</dbReference>
<feature type="region of interest" description="Disordered" evidence="1">
    <location>
        <begin position="35"/>
        <end position="61"/>
    </location>
</feature>